<evidence type="ECO:0000259" key="7">
    <source>
        <dbReference type="PROSITE" id="PS50045"/>
    </source>
</evidence>
<dbReference type="Gene3D" id="1.10.8.60">
    <property type="match status" value="1"/>
</dbReference>
<dbReference type="InterPro" id="IPR001789">
    <property type="entry name" value="Sig_transdc_resp-reg_receiver"/>
</dbReference>
<dbReference type="Gene3D" id="1.10.10.60">
    <property type="entry name" value="Homeodomain-like"/>
    <property type="match status" value="1"/>
</dbReference>
<dbReference type="InterPro" id="IPR025662">
    <property type="entry name" value="Sigma_54_int_dom_ATP-bd_1"/>
</dbReference>
<dbReference type="InterPro" id="IPR058031">
    <property type="entry name" value="AAA_lid_NorR"/>
</dbReference>
<dbReference type="SUPFAM" id="SSF52172">
    <property type="entry name" value="CheY-like"/>
    <property type="match status" value="1"/>
</dbReference>
<gene>
    <name evidence="9" type="ORF">OEZ49_18605</name>
</gene>
<dbReference type="RefSeq" id="WP_263389703.1">
    <property type="nucleotide sequence ID" value="NZ_JAOVQN010000022.1"/>
</dbReference>
<evidence type="ECO:0000313" key="10">
    <source>
        <dbReference type="Proteomes" id="UP001321014"/>
    </source>
</evidence>
<dbReference type="Pfam" id="PF25601">
    <property type="entry name" value="AAA_lid_14"/>
    <property type="match status" value="1"/>
</dbReference>
<dbReference type="Pfam" id="PF02954">
    <property type="entry name" value="HTH_8"/>
    <property type="match status" value="1"/>
</dbReference>
<comment type="caution">
    <text evidence="9">The sequence shown here is derived from an EMBL/GenBank/DDBJ whole genome shotgun (WGS) entry which is preliminary data.</text>
</comment>
<dbReference type="PROSITE" id="PS50045">
    <property type="entry name" value="SIGMA54_INTERACT_4"/>
    <property type="match status" value="1"/>
</dbReference>
<dbReference type="PROSITE" id="PS50110">
    <property type="entry name" value="RESPONSE_REGULATORY"/>
    <property type="match status" value="1"/>
</dbReference>
<dbReference type="PROSITE" id="PS00688">
    <property type="entry name" value="SIGMA54_INTERACT_3"/>
    <property type="match status" value="1"/>
</dbReference>
<dbReference type="InterPro" id="IPR011006">
    <property type="entry name" value="CheY-like_superfamily"/>
</dbReference>
<evidence type="ECO:0000256" key="3">
    <source>
        <dbReference type="ARBA" id="ARBA00023012"/>
    </source>
</evidence>
<evidence type="ECO:0000256" key="4">
    <source>
        <dbReference type="ARBA" id="ARBA00023015"/>
    </source>
</evidence>
<reference evidence="9 10" key="1">
    <citation type="submission" date="2022-10" db="EMBL/GenBank/DDBJ databases">
        <title>Ruegeria sp. nov., isolated from ocean surface water.</title>
        <authorList>
            <person name="He W."/>
            <person name="Wang L."/>
            <person name="Zhang D.-F."/>
        </authorList>
    </citation>
    <scope>NUCLEOTIDE SEQUENCE [LARGE SCALE GENOMIC DNA]</scope>
    <source>
        <strain evidence="9 10">WL0004</strain>
    </source>
</reference>
<dbReference type="Proteomes" id="UP001321014">
    <property type="component" value="Unassembled WGS sequence"/>
</dbReference>
<keyword evidence="1" id="KW-0547">Nucleotide-binding</keyword>
<organism evidence="9 10">
    <name type="scientific">Ruegeria marisflavi</name>
    <dbReference type="NCBI Taxonomy" id="2984152"/>
    <lineage>
        <taxon>Bacteria</taxon>
        <taxon>Pseudomonadati</taxon>
        <taxon>Pseudomonadota</taxon>
        <taxon>Alphaproteobacteria</taxon>
        <taxon>Rhodobacterales</taxon>
        <taxon>Roseobacteraceae</taxon>
        <taxon>Ruegeria</taxon>
    </lineage>
</organism>
<dbReference type="InterPro" id="IPR002078">
    <property type="entry name" value="Sigma_54_int"/>
</dbReference>
<evidence type="ECO:0000256" key="5">
    <source>
        <dbReference type="ARBA" id="ARBA00023163"/>
    </source>
</evidence>
<evidence type="ECO:0000256" key="1">
    <source>
        <dbReference type="ARBA" id="ARBA00022741"/>
    </source>
</evidence>
<dbReference type="InterPro" id="IPR002197">
    <property type="entry name" value="HTH_Fis"/>
</dbReference>
<evidence type="ECO:0000256" key="2">
    <source>
        <dbReference type="ARBA" id="ARBA00022840"/>
    </source>
</evidence>
<keyword evidence="4" id="KW-0805">Transcription regulation</keyword>
<dbReference type="InterPro" id="IPR027417">
    <property type="entry name" value="P-loop_NTPase"/>
</dbReference>
<feature type="domain" description="Sigma-54 factor interaction" evidence="7">
    <location>
        <begin position="146"/>
        <end position="361"/>
    </location>
</feature>
<dbReference type="EMBL" id="JAOVQN010000022">
    <property type="protein sequence ID" value="MCU9839790.1"/>
    <property type="molecule type" value="Genomic_DNA"/>
</dbReference>
<dbReference type="PANTHER" id="PTHR32071">
    <property type="entry name" value="TRANSCRIPTIONAL REGULATORY PROTEIN"/>
    <property type="match status" value="1"/>
</dbReference>
<dbReference type="Pfam" id="PF00072">
    <property type="entry name" value="Response_reg"/>
    <property type="match status" value="1"/>
</dbReference>
<feature type="domain" description="Response regulatory" evidence="8">
    <location>
        <begin position="6"/>
        <end position="120"/>
    </location>
</feature>
<evidence type="ECO:0000313" key="9">
    <source>
        <dbReference type="EMBL" id="MCU9839790.1"/>
    </source>
</evidence>
<dbReference type="InterPro" id="IPR003593">
    <property type="entry name" value="AAA+_ATPase"/>
</dbReference>
<dbReference type="CDD" id="cd17549">
    <property type="entry name" value="REC_DctD-like"/>
    <property type="match status" value="1"/>
</dbReference>
<keyword evidence="6" id="KW-0597">Phosphoprotein</keyword>
<dbReference type="Gene3D" id="3.40.50.2300">
    <property type="match status" value="1"/>
</dbReference>
<dbReference type="Pfam" id="PF00158">
    <property type="entry name" value="Sigma54_activat"/>
    <property type="match status" value="1"/>
</dbReference>
<sequence length="444" mass="48919">MAQAMKIAIVDDEQDMRQSISQWLALSGYDTETFASAEEALKILGPDYPGIVISDIKMPGMDGMQFLRKLMGADSSLPVIMITGHGDVPMAVEAMRVGAFDFLEKPFNPDRMSDLAKRASNARRLTLDNRALRRELSDGSQIIKKLIGTSPVMERLREDILDLGQADGHVLIDGETGTGKTLVAHALHAVGSRAGKKFVLVSCAALEEDALAKRLFGPMLPEDAQLPAIEEARGGTLVLEDVESLSDTLQAKLLSVMNEQGTPAETRIIAISNLQEAGKTSEDVLRPDLFYRLAALRLTMPPLRQRGEDILTLFTRLSEQFAEEYGCVAPQVSAQEAAQLLQAPWPGNVRQLINIAERAVLQARRGSGTIASLLMSDHEDMQPVMTTEGKPLKEYVEAFERMLIDNTMRRHKGSIAAVMDELCLPRRTLNEKMAKYGLQRSDYL</sequence>
<evidence type="ECO:0000259" key="8">
    <source>
        <dbReference type="PROSITE" id="PS50110"/>
    </source>
</evidence>
<keyword evidence="10" id="KW-1185">Reference proteome</keyword>
<keyword evidence="2" id="KW-0067">ATP-binding</keyword>
<dbReference type="CDD" id="cd00009">
    <property type="entry name" value="AAA"/>
    <property type="match status" value="1"/>
</dbReference>
<protein>
    <submittedName>
        <fullName evidence="9">Sigma-54 dependent transcriptional regulator</fullName>
    </submittedName>
</protein>
<feature type="modified residue" description="4-aspartylphosphate" evidence="6">
    <location>
        <position position="55"/>
    </location>
</feature>
<dbReference type="Gene3D" id="3.40.50.300">
    <property type="entry name" value="P-loop containing nucleotide triphosphate hydrolases"/>
    <property type="match status" value="1"/>
</dbReference>
<keyword evidence="5" id="KW-0804">Transcription</keyword>
<dbReference type="SMART" id="SM00448">
    <property type="entry name" value="REC"/>
    <property type="match status" value="1"/>
</dbReference>
<dbReference type="InterPro" id="IPR025944">
    <property type="entry name" value="Sigma_54_int_dom_CS"/>
</dbReference>
<name>A0ABT2WV62_9RHOB</name>
<evidence type="ECO:0000256" key="6">
    <source>
        <dbReference type="PROSITE-ProRule" id="PRU00169"/>
    </source>
</evidence>
<dbReference type="SUPFAM" id="SSF46689">
    <property type="entry name" value="Homeodomain-like"/>
    <property type="match status" value="1"/>
</dbReference>
<dbReference type="InterPro" id="IPR009057">
    <property type="entry name" value="Homeodomain-like_sf"/>
</dbReference>
<dbReference type="SUPFAM" id="SSF52540">
    <property type="entry name" value="P-loop containing nucleoside triphosphate hydrolases"/>
    <property type="match status" value="1"/>
</dbReference>
<accession>A0ABT2WV62</accession>
<keyword evidence="3" id="KW-0902">Two-component regulatory system</keyword>
<proteinExistence type="predicted"/>
<dbReference type="PROSITE" id="PS00675">
    <property type="entry name" value="SIGMA54_INTERACT_1"/>
    <property type="match status" value="1"/>
</dbReference>
<dbReference type="PANTHER" id="PTHR32071:SF29">
    <property type="entry name" value="PHOSPHOGLYCERATE TRANSPORT SYSTEM TRANSCRIPTIONAL REGULATORY PROTEIN PGTA"/>
    <property type="match status" value="1"/>
</dbReference>
<dbReference type="SMART" id="SM00382">
    <property type="entry name" value="AAA"/>
    <property type="match status" value="1"/>
</dbReference>